<sequence length="936" mass="109382">MELEFFEKSLFLCEYKSIKEFAKIFNECFKSNYTTQWSIVCERKEDLITVRNQVLFEIEQLQEKNPHNSEGLFGISMYTLDNLARNFCATIAATTNKNIINEIPKFITKPYLDVINQEHFIKNVLNFYGYLGNDSLPLAKQILSLLDISWPEDASFAKLLISTQDLENISAIQEINEKVLKQILATYQFTKLEFEKYSRLQSLVKEYLQEKFSDHIQENDTNLILPLKFLNGHILWISAPEYINSHSKEIPNDIEKFSGSTIKPGNFQSYFVDEFKKSILTARKILNVKSTSFLTSRTVIFDSHNDVQIDQSHIHYYVSENRHCYSENIESVLINQENTICLLADFDPGKFRETRPDAAGRYPMSSQFIAEWNKNNLKFLDAEEIYPQIDSHFDNFLEQLSLIDNESKFDSIGKKYSLEIKKRDENFISHLFLKNMESEYVQIGQQHPVLNCPKALSYFASPDIPKKIIAIGRAHAPTGSSFHVKVLNNAISILRKQGVSIDLPASELMYRGFWKNISNLKIPLEFWLENSEELQQFPNYLLPKENIFKFGKALPPSAHSHLINRFSYSSNDKKILIPNWKSELFDINKNISITSFEKYIQCPLQFFLSEVLNIKKEEQEELSIDNKEIGSRMHVVAEQFMTRLVTLLGNYNYEKIMPSIYKNILNSLKIEENFLSSNKDQWKKIINNCIIKESTEFKKEIQITFEEAIDNIWDVFKNENKMNFTLIQEREILKRTFFRFLNIEYFSIENHPNRLTGIERERPISLELEEMTFTGKIDRIDAHENGLSIIDYKTSNIPKTEKKISLFPSELKEVKGSKLSAQGGLYCLAWAQKKLLEEEENHSRSQIISFSLYHLKNLDEKSNPIISYEFSSLLKKNNETYEKLRKEYSQFALRLKQGDFYPNPIKKDTCNFCDFKVLCPTRVGLNTEEIESFDED</sequence>
<dbReference type="AlphaFoldDB" id="A0A1L4D0P3"/>
<dbReference type="InterPro" id="IPR011604">
    <property type="entry name" value="PDDEXK-like_dom_sf"/>
</dbReference>
<dbReference type="InterPro" id="IPR038726">
    <property type="entry name" value="PDDEXK_AddAB-type"/>
</dbReference>
<proteinExistence type="predicted"/>
<dbReference type="EMBL" id="CP017834">
    <property type="protein sequence ID" value="APJ03769.1"/>
    <property type="molecule type" value="Genomic_DNA"/>
</dbReference>
<organism evidence="2 3">
    <name type="scientific">Silvanigrella aquatica</name>
    <dbReference type="NCBI Taxonomy" id="1915309"/>
    <lineage>
        <taxon>Bacteria</taxon>
        <taxon>Pseudomonadati</taxon>
        <taxon>Bdellovibrionota</taxon>
        <taxon>Oligoflexia</taxon>
        <taxon>Silvanigrellales</taxon>
        <taxon>Silvanigrellaceae</taxon>
        <taxon>Silvanigrella</taxon>
    </lineage>
</organism>
<evidence type="ECO:0000313" key="2">
    <source>
        <dbReference type="EMBL" id="APJ03769.1"/>
    </source>
</evidence>
<name>A0A1L4D0P3_9BACT</name>
<evidence type="ECO:0000259" key="1">
    <source>
        <dbReference type="Pfam" id="PF12705"/>
    </source>
</evidence>
<dbReference type="KEGG" id="saqi:AXG55_07560"/>
<dbReference type="STRING" id="1915309.AXG55_07560"/>
<evidence type="ECO:0000313" key="3">
    <source>
        <dbReference type="Proteomes" id="UP000184731"/>
    </source>
</evidence>
<keyword evidence="3" id="KW-1185">Reference proteome</keyword>
<gene>
    <name evidence="2" type="ORF">AXG55_07560</name>
</gene>
<accession>A0A1L4D0P3</accession>
<protein>
    <recommendedName>
        <fullName evidence="1">PD-(D/E)XK endonuclease-like domain-containing protein</fullName>
    </recommendedName>
</protein>
<feature type="domain" description="PD-(D/E)XK endonuclease-like" evidence="1">
    <location>
        <begin position="591"/>
        <end position="920"/>
    </location>
</feature>
<dbReference type="Pfam" id="PF12705">
    <property type="entry name" value="PDDEXK_1"/>
    <property type="match status" value="1"/>
</dbReference>
<dbReference type="RefSeq" id="WP_233231071.1">
    <property type="nucleotide sequence ID" value="NZ_CP017834.1"/>
</dbReference>
<dbReference type="Proteomes" id="UP000184731">
    <property type="component" value="Chromosome"/>
</dbReference>
<reference evidence="2 3" key="1">
    <citation type="submission" date="2016-10" db="EMBL/GenBank/DDBJ databases">
        <title>Silvanigrella aquatica sp. nov., isolated from a freshwater lake located in the Black Forest, Germany, description of Silvanigrellaceae fam. nov., Silvanigrellales ord. nov., reclassification of the order Bdellovibrionales in the class Oligoflexia, reclassification of the families Bacteriovoracaceae and Halobacteriovoraceae in the new order Bacteriovoracales ord. nov., and reclassification of the family Pseudobacteriovoracaceae in the order Oligoflexiales.</title>
        <authorList>
            <person name="Hahn M.W."/>
            <person name="Schmidt J."/>
            <person name="Koll U."/>
            <person name="Rohde M."/>
            <person name="Verbag S."/>
            <person name="Pitt A."/>
            <person name="Nakai R."/>
            <person name="Naganuma T."/>
            <person name="Lang E."/>
        </authorList>
    </citation>
    <scope>NUCLEOTIDE SEQUENCE [LARGE SCALE GENOMIC DNA]</scope>
    <source>
        <strain evidence="2 3">MWH-Nonnen-W8red</strain>
    </source>
</reference>
<dbReference type="Gene3D" id="3.90.320.10">
    <property type="match status" value="1"/>
</dbReference>